<comment type="caution">
    <text evidence="1">The sequence shown here is derived from an EMBL/GenBank/DDBJ whole genome shotgun (WGS) entry which is preliminary data.</text>
</comment>
<dbReference type="EMBL" id="WCUQ01000127">
    <property type="protein sequence ID" value="KAB4117060.1"/>
    <property type="molecule type" value="Genomic_DNA"/>
</dbReference>
<dbReference type="AlphaFoldDB" id="A0A6I0JMG7"/>
<protein>
    <submittedName>
        <fullName evidence="1">6-bladed beta-propeller</fullName>
    </submittedName>
</protein>
<proteinExistence type="predicted"/>
<accession>A0A6I0JMG7</accession>
<sequence length="60" mass="6461">IGSETLPSEITVFDWAGIPITKIKTGCSLSNIAVDGKDNTIYVIAENEQNAYELSCLSLN</sequence>
<evidence type="ECO:0000313" key="1">
    <source>
        <dbReference type="EMBL" id="KAB4117060.1"/>
    </source>
</evidence>
<organism evidence="1 2">
    <name type="scientific">Bacteroides uniformis</name>
    <dbReference type="NCBI Taxonomy" id="820"/>
    <lineage>
        <taxon>Bacteria</taxon>
        <taxon>Pseudomonadati</taxon>
        <taxon>Bacteroidota</taxon>
        <taxon>Bacteroidia</taxon>
        <taxon>Bacteroidales</taxon>
        <taxon>Bacteroidaceae</taxon>
        <taxon>Bacteroides</taxon>
    </lineage>
</organism>
<reference evidence="1 2" key="1">
    <citation type="journal article" date="2019" name="Nat. Med.">
        <title>A library of human gut bacterial isolates paired with longitudinal multiomics data enables mechanistic microbiome research.</title>
        <authorList>
            <person name="Poyet M."/>
            <person name="Groussin M."/>
            <person name="Gibbons S.M."/>
            <person name="Avila-Pacheco J."/>
            <person name="Jiang X."/>
            <person name="Kearney S.M."/>
            <person name="Perrotta A.R."/>
            <person name="Berdy B."/>
            <person name="Zhao S."/>
            <person name="Lieberman T.D."/>
            <person name="Swanson P.K."/>
            <person name="Smith M."/>
            <person name="Roesemann S."/>
            <person name="Alexander J.E."/>
            <person name="Rich S.A."/>
            <person name="Livny J."/>
            <person name="Vlamakis H."/>
            <person name="Clish C."/>
            <person name="Bullock K."/>
            <person name="Deik A."/>
            <person name="Scott J."/>
            <person name="Pierce K.A."/>
            <person name="Xavier R.J."/>
            <person name="Alm E.J."/>
        </authorList>
    </citation>
    <scope>NUCLEOTIDE SEQUENCE [LARGE SCALE GENOMIC DNA]</scope>
    <source>
        <strain evidence="1 2">BIOML-A37</strain>
    </source>
</reference>
<name>A0A6I0JMG7_BACUN</name>
<feature type="non-terminal residue" evidence="1">
    <location>
        <position position="1"/>
    </location>
</feature>
<evidence type="ECO:0000313" key="2">
    <source>
        <dbReference type="Proteomes" id="UP000438773"/>
    </source>
</evidence>
<gene>
    <name evidence="1" type="ORF">GAQ75_23595</name>
</gene>
<dbReference type="Proteomes" id="UP000438773">
    <property type="component" value="Unassembled WGS sequence"/>
</dbReference>